<dbReference type="Gene3D" id="3.50.50.60">
    <property type="entry name" value="FAD/NAD(P)-binding domain"/>
    <property type="match status" value="1"/>
</dbReference>
<dbReference type="InterPro" id="IPR036188">
    <property type="entry name" value="FAD/NAD-bd_sf"/>
</dbReference>
<evidence type="ECO:0008006" key="3">
    <source>
        <dbReference type="Google" id="ProtNLM"/>
    </source>
</evidence>
<dbReference type="AlphaFoldDB" id="A0A0E3YEZ5"/>
<dbReference type="KEGG" id="pox:MB84_07335"/>
<dbReference type="EMBL" id="CP011253">
    <property type="protein sequence ID" value="AKC72206.1"/>
    <property type="molecule type" value="Genomic_DNA"/>
</dbReference>
<proteinExistence type="predicted"/>
<reference evidence="1" key="1">
    <citation type="submission" date="2016-06" db="EMBL/GenBank/DDBJ databases">
        <title>Pandoraea oxalativorans DSM 23570 Genome Sequencing.</title>
        <authorList>
            <person name="Ee R."/>
            <person name="Lim Y.-L."/>
            <person name="Yong D."/>
            <person name="Yin W.-F."/>
            <person name="Chan K.-G."/>
        </authorList>
    </citation>
    <scope>NUCLEOTIDE SEQUENCE</scope>
    <source>
        <strain evidence="1">DSM 23570</strain>
    </source>
</reference>
<evidence type="ECO:0000313" key="1">
    <source>
        <dbReference type="EMBL" id="AKC72206.1"/>
    </source>
</evidence>
<gene>
    <name evidence="1" type="ORF">MB84_07335</name>
</gene>
<sequence length="474" mass="53079">MERIETDYFVTGTGALAMAFVDTLLSESPDARVVMVDRHHRPGGHWNDAYPHVRLHLSAAWYGVPSLELSDGSYELTGFNKGMPRLATGAEVLAYFELVMKQRFLASGRVQWSPKCDHFASEGNTHRFRSLLSGAEHEVHVRRKWVNGTLSNTEVPSTHPPKYSVADGVRCIPCNDLAKVARPYSCYTVVGAGKTGMDACIWLIENGVPYERIRWIVPRDPWMMDRAILLPGQMGWRRYFESCEVQFDAIRDASDVSDMFLRLEAGGVLMRIDPAVEPTVYRCALVSRGELAQLRKIGEIVRLGRLQAIEPSRIVLERGEFDADPDTLYIDCSASAVPYSLWPKLPVFQDGTINLLFLRWCRPVFSGSVAAWVEAHVENQQEQNAMCVPVRPPEKPIDFLRMLAPTLDNYTRWEQNPEMSAWLKACRLNDATAVLKGVEVDASGQELLNAVEAKGLALSASQRIAQLLAVSEKA</sequence>
<dbReference type="PATRIC" id="fig|573737.6.peg.2308"/>
<dbReference type="SUPFAM" id="SSF51905">
    <property type="entry name" value="FAD/NAD(P)-binding domain"/>
    <property type="match status" value="1"/>
</dbReference>
<dbReference type="OrthoDB" id="9773233at2"/>
<organism evidence="1 2">
    <name type="scientific">Pandoraea oxalativorans</name>
    <dbReference type="NCBI Taxonomy" id="573737"/>
    <lineage>
        <taxon>Bacteria</taxon>
        <taxon>Pseudomonadati</taxon>
        <taxon>Pseudomonadota</taxon>
        <taxon>Betaproteobacteria</taxon>
        <taxon>Burkholderiales</taxon>
        <taxon>Burkholderiaceae</taxon>
        <taxon>Pandoraea</taxon>
    </lineage>
</organism>
<name>A0A0E3YEZ5_9BURK</name>
<evidence type="ECO:0000313" key="2">
    <source>
        <dbReference type="Proteomes" id="UP000035050"/>
    </source>
</evidence>
<accession>A0A0E3YEZ5</accession>
<dbReference type="HOGENOM" id="CLU_030357_0_0_4"/>
<dbReference type="Proteomes" id="UP000035050">
    <property type="component" value="Chromosome"/>
</dbReference>
<keyword evidence="2" id="KW-1185">Reference proteome</keyword>
<protein>
    <recommendedName>
        <fullName evidence="3">NAD(P)/FAD-dependent oxidoreductase</fullName>
    </recommendedName>
</protein>